<comment type="pathway">
    <text evidence="2 14">Protein modification; protein glycosylation.</text>
</comment>
<dbReference type="GO" id="GO:0052925">
    <property type="term" value="F:dol-P-Man:Man(5)GlcNAc(2)-PP-Dol alpha-1,3-mannosyltransferase activity"/>
    <property type="evidence" value="ECO:0007669"/>
    <property type="project" value="UniProtKB-EC"/>
</dbReference>
<dbReference type="HOGENOM" id="CLU_035382_3_0_1"/>
<organism evidence="16 17">
    <name type="scientific">Candida albicans (strain WO-1)</name>
    <name type="common">Yeast</name>
    <dbReference type="NCBI Taxonomy" id="294748"/>
    <lineage>
        <taxon>Eukaryota</taxon>
        <taxon>Fungi</taxon>
        <taxon>Dikarya</taxon>
        <taxon>Ascomycota</taxon>
        <taxon>Saccharomycotina</taxon>
        <taxon>Pichiomycetes</taxon>
        <taxon>Debaryomycetaceae</taxon>
        <taxon>Candida/Lodderomyces clade</taxon>
        <taxon>Candida</taxon>
    </lineage>
</organism>
<dbReference type="Pfam" id="PF05208">
    <property type="entry name" value="ALG3"/>
    <property type="match status" value="1"/>
</dbReference>
<feature type="transmembrane region" description="Helical" evidence="14">
    <location>
        <begin position="487"/>
        <end position="508"/>
    </location>
</feature>
<evidence type="ECO:0000256" key="6">
    <source>
        <dbReference type="ARBA" id="ARBA00022679"/>
    </source>
</evidence>
<feature type="transmembrane region" description="Helical" evidence="14">
    <location>
        <begin position="65"/>
        <end position="83"/>
    </location>
</feature>
<dbReference type="OrthoDB" id="20028at2759"/>
<evidence type="ECO:0000256" key="2">
    <source>
        <dbReference type="ARBA" id="ARBA00004922"/>
    </source>
</evidence>
<evidence type="ECO:0000256" key="7">
    <source>
        <dbReference type="ARBA" id="ARBA00022692"/>
    </source>
</evidence>
<feature type="region of interest" description="Disordered" evidence="15">
    <location>
        <begin position="396"/>
        <end position="416"/>
    </location>
</feature>
<dbReference type="GO" id="GO:0005789">
    <property type="term" value="C:endoplasmic reticulum membrane"/>
    <property type="evidence" value="ECO:0007669"/>
    <property type="project" value="UniProtKB-SubCell"/>
</dbReference>
<comment type="subcellular location">
    <subcellularLocation>
        <location evidence="1 14">Endoplasmic reticulum membrane</location>
        <topology evidence="1 14">Multi-pass membrane protein</topology>
    </subcellularLocation>
</comment>
<keyword evidence="5 14" id="KW-0328">Glycosyltransferase</keyword>
<evidence type="ECO:0000256" key="8">
    <source>
        <dbReference type="ARBA" id="ARBA00022824"/>
    </source>
</evidence>
<feature type="transmembrane region" description="Helical" evidence="14">
    <location>
        <begin position="162"/>
        <end position="182"/>
    </location>
</feature>
<evidence type="ECO:0000256" key="14">
    <source>
        <dbReference type="RuleBase" id="RU364047"/>
    </source>
</evidence>
<keyword evidence="6 14" id="KW-0808">Transferase</keyword>
<reference evidence="16 17" key="1">
    <citation type="journal article" date="2009" name="Nature">
        <title>Evolution of pathogenicity and sexual reproduction in eight Candida genomes.</title>
        <authorList>
            <person name="Butler G."/>
            <person name="Rasmussen M.D."/>
            <person name="Lin M.F."/>
            <person name="Santos M.A."/>
            <person name="Sakthikumar S."/>
            <person name="Munro C.A."/>
            <person name="Rheinbay E."/>
            <person name="Grabherr M."/>
            <person name="Forche A."/>
            <person name="Reedy J.L."/>
            <person name="Agrafioti I."/>
            <person name="Arnaud M.B."/>
            <person name="Bates S."/>
            <person name="Brown A.J."/>
            <person name="Brunke S."/>
            <person name="Costanzo M.C."/>
            <person name="Fitzpatrick D.A."/>
            <person name="de Groot P.W."/>
            <person name="Harris D."/>
            <person name="Hoyer L.L."/>
            <person name="Hube B."/>
            <person name="Klis F.M."/>
            <person name="Kodira C."/>
            <person name="Lennard N."/>
            <person name="Logue M.E."/>
            <person name="Martin R."/>
            <person name="Neiman A.M."/>
            <person name="Nikolaou E."/>
            <person name="Quail M.A."/>
            <person name="Quinn J."/>
            <person name="Santos M.C."/>
            <person name="Schmitzberger F.F."/>
            <person name="Sherlock G."/>
            <person name="Shah P."/>
            <person name="Silverstein K.A."/>
            <person name="Skrzypek M.S."/>
            <person name="Soll D."/>
            <person name="Staggs R."/>
            <person name="Stansfield I."/>
            <person name="Stumpf M.P."/>
            <person name="Sudbery P.E."/>
            <person name="Srikantha T."/>
            <person name="Zeng Q."/>
            <person name="Berman J."/>
            <person name="Berriman M."/>
            <person name="Heitman J."/>
            <person name="Gow N.A."/>
            <person name="Lorenz M.C."/>
            <person name="Birren B.W."/>
            <person name="Kellis M."/>
            <person name="Cuomo C.A."/>
        </authorList>
    </citation>
    <scope>NUCLEOTIDE SEQUENCE [LARGE SCALE GENOMIC DNA]</scope>
    <source>
        <strain evidence="16 17">WO-1</strain>
    </source>
</reference>
<feature type="transmembrane region" description="Helical" evidence="14">
    <location>
        <begin position="234"/>
        <end position="251"/>
    </location>
</feature>
<sequence length="533" mass="61161">MPIVQESPKEVDTVLKNQSTNASTNTNTNTNKQQFRESPEFTLLNVLDDIKQGVIAFLINPKVTIIVYPIIICLSSILTKIVINKISYTEIDFITYMQQIKLINQGIIKYSEIEGDSGPIVYPGGFVQIYQFIQWLISSSSSSSSSTGEEILSYDVREAQYIFSYLFTTSIIFNCLIYINLINIPPWTIYLFLLSKRLVSIYVLRLFNDCWTTLAILGVILILQQASTNITEDWLVYLLVILASDLYSIAISIKMNALLYFPGFIIIVYFLLDESLIKSTSVLIVMIFIQIIMGWQFLLPLELFNNDVDVRRMASIIRWDYINQAFNFKRKFLYEWTVNWKFLSIETFTSDGFAKLLLLLHVFTLLVFIITRFLNSRITGKSITSLIYQIVLPFSSSSSSKSSSSSSSNGNNSNLIKNPQSGPQLIFIIMSITNLIGILFARSLHYQFLSWYAWSLPGLLYLNFPIYFALPVWFVHEWCWNVFPSNSISSITLVSILSLIIGATWWNFDHWFPPSVNLSSTSNENKNNKKKQE</sequence>
<keyword evidence="7 14" id="KW-0812">Transmembrane</keyword>
<feature type="transmembrane region" description="Helical" evidence="14">
    <location>
        <begin position="451"/>
        <end position="475"/>
    </location>
</feature>
<dbReference type="OMA" id="PERYGIH"/>
<evidence type="ECO:0000256" key="4">
    <source>
        <dbReference type="ARBA" id="ARBA00015561"/>
    </source>
</evidence>
<dbReference type="AlphaFoldDB" id="C4YS86"/>
<keyword evidence="10 14" id="KW-0472">Membrane</keyword>
<feature type="region of interest" description="Disordered" evidence="15">
    <location>
        <begin position="1"/>
        <end position="32"/>
    </location>
</feature>
<evidence type="ECO:0000256" key="13">
    <source>
        <dbReference type="ARBA" id="ARBA00093457"/>
    </source>
</evidence>
<feature type="transmembrane region" description="Helical" evidence="14">
    <location>
        <begin position="279"/>
        <end position="298"/>
    </location>
</feature>
<dbReference type="PaxDb" id="5476-C4YS86"/>
<accession>C4YS86</accession>
<evidence type="ECO:0000256" key="3">
    <source>
        <dbReference type="ARBA" id="ARBA00011964"/>
    </source>
</evidence>
<dbReference type="PANTHER" id="PTHR12646:SF0">
    <property type="entry name" value="DOL-P-MAN:MAN(5)GLCNAC(2)-PP-DOL ALPHA-1,3-MANNOSYLTRANSFERASE"/>
    <property type="match status" value="1"/>
</dbReference>
<evidence type="ECO:0000313" key="16">
    <source>
        <dbReference type="EMBL" id="EEQ46589.1"/>
    </source>
</evidence>
<dbReference type="VEuPathDB" id="FungiDB:CAWG_04945"/>
<evidence type="ECO:0000256" key="15">
    <source>
        <dbReference type="SAM" id="MobiDB-lite"/>
    </source>
</evidence>
<dbReference type="InterPro" id="IPR007873">
    <property type="entry name" value="Glycosyltransferase_ALG3"/>
</dbReference>
<comment type="similarity">
    <text evidence="13">Belongs to the glycosyltransferase ALG3 family.</text>
</comment>
<dbReference type="EMBL" id="CM000312">
    <property type="protein sequence ID" value="EEQ46589.1"/>
    <property type="molecule type" value="Genomic_DNA"/>
</dbReference>
<feature type="transmembrane region" description="Helical" evidence="14">
    <location>
        <begin position="353"/>
        <end position="374"/>
    </location>
</feature>
<feature type="transmembrane region" description="Helical" evidence="14">
    <location>
        <begin position="202"/>
        <end position="222"/>
    </location>
</feature>
<name>C4YS86_CANAW</name>
<evidence type="ECO:0000256" key="12">
    <source>
        <dbReference type="ARBA" id="ARBA00049506"/>
    </source>
</evidence>
<keyword evidence="9 14" id="KW-1133">Transmembrane helix</keyword>
<keyword evidence="17" id="KW-1185">Reference proteome</keyword>
<comment type="function">
    <text evidence="11 14">Dol-P-Man:Man(5)GlcNAc(2)-PP-Dol alpha-1,3-mannosyltransferase that operates in the biosynthetic pathway of dolichol-linked oligosaccharides, the glycan precursors employed in protein asparagine (N)-glycosylation. The assembly of dolichol-linked oligosaccharides begins on the cytosolic side of the endoplasmic reticulum membrane and finishes in its lumen. The sequential addition of sugars to dolichol pyrophosphate produces dolichol-linked oligosaccharides containing fourteen sugars, including two GlcNAcs, nine mannoses and three glucoses. Once assembled, the oligosaccharide is transferred from the lipid to nascent proteins by oligosaccharyltransferases. In the lumen of the endoplasmic reticulum, adds the first dolichyl beta-D-mannosyl phosphate derived mannose in an alpha-1,3 linkage to Man(5)GlcNAc(2)-PP-dolichol to produce Man(6)GlcNAc(2)-PP-dolichol.</text>
</comment>
<protein>
    <recommendedName>
        <fullName evidence="4 14">Dol-P-Man:Man(5)GlcNAc(2)-PP-Dol alpha-1,3-mannosyltransferase</fullName>
        <ecNumber evidence="3 14">2.4.1.258</ecNumber>
    </recommendedName>
    <alternativeName>
        <fullName evidence="14">Dol-P-Man-dependent alpha(1-3)-mannosyltransferase</fullName>
    </alternativeName>
</protein>
<dbReference type="UniPathway" id="UPA00378"/>
<evidence type="ECO:0000256" key="10">
    <source>
        <dbReference type="ARBA" id="ARBA00023136"/>
    </source>
</evidence>
<evidence type="ECO:0000256" key="1">
    <source>
        <dbReference type="ARBA" id="ARBA00004477"/>
    </source>
</evidence>
<feature type="compositionally biased region" description="Low complexity" evidence="15">
    <location>
        <begin position="19"/>
        <end position="31"/>
    </location>
</feature>
<comment type="catalytic activity">
    <reaction evidence="12 14">
        <text>an alpha-D-Man-(1-&gt;2)-alpha-D-Man-(1-&gt;2)-alpha-D-Man-(1-&gt;3)-[alpha-D-Man-(1-&gt;6)]-beta-D-Man-(1-&gt;4)-beta-D-GlcNAc-(1-&gt;4)-alpha-D-GlcNAc-diphospho-di-trans,poly-cis-dolichol + a di-trans,poly-cis-dolichyl beta-D-mannosyl phosphate = an alpha-D-Man-(1-&gt;2)-alpha-D-Man-(1-&gt;2)-alpha-D-Man-(1-&gt;3)-[alpha-D-Man-(1-&gt;3)-alpha-D-Man-(1-&gt;6)]-beta-D-Man-(1-&gt;4)-beta-D-GlcNAc-(1-&gt;4)-alpha-D-GlcNAc-diphospho-di-trans,poly-cis-dolichol + a di-trans,poly-cis-dolichyl phosphate + H(+)</text>
        <dbReference type="Rhea" id="RHEA:29527"/>
        <dbReference type="Rhea" id="RHEA-COMP:19498"/>
        <dbReference type="Rhea" id="RHEA-COMP:19501"/>
        <dbReference type="Rhea" id="RHEA-COMP:19516"/>
        <dbReference type="Rhea" id="RHEA-COMP:19517"/>
        <dbReference type="ChEBI" id="CHEBI:15378"/>
        <dbReference type="ChEBI" id="CHEBI:57683"/>
        <dbReference type="ChEBI" id="CHEBI:58211"/>
        <dbReference type="ChEBI" id="CHEBI:132515"/>
        <dbReference type="ChEBI" id="CHEBI:132516"/>
        <dbReference type="EC" id="2.4.1.258"/>
    </reaction>
    <physiologicalReaction direction="left-to-right" evidence="12 14">
        <dbReference type="Rhea" id="RHEA:29528"/>
    </physiologicalReaction>
</comment>
<feature type="transmembrane region" description="Helical" evidence="14">
    <location>
        <begin position="425"/>
        <end position="445"/>
    </location>
</feature>
<gene>
    <name evidence="16" type="ORF">CAWG_04945</name>
</gene>
<evidence type="ECO:0000256" key="11">
    <source>
        <dbReference type="ARBA" id="ARBA00044743"/>
    </source>
</evidence>
<feature type="compositionally biased region" description="Low complexity" evidence="15">
    <location>
        <begin position="396"/>
        <end position="414"/>
    </location>
</feature>
<feature type="transmembrane region" description="Helical" evidence="14">
    <location>
        <begin position="257"/>
        <end position="272"/>
    </location>
</feature>
<evidence type="ECO:0000313" key="17">
    <source>
        <dbReference type="Proteomes" id="UP000001429"/>
    </source>
</evidence>
<dbReference type="PANTHER" id="PTHR12646">
    <property type="entry name" value="NOT56 - RELATED"/>
    <property type="match status" value="1"/>
</dbReference>
<evidence type="ECO:0000256" key="9">
    <source>
        <dbReference type="ARBA" id="ARBA00022989"/>
    </source>
</evidence>
<keyword evidence="8 14" id="KW-0256">Endoplasmic reticulum</keyword>
<evidence type="ECO:0000256" key="5">
    <source>
        <dbReference type="ARBA" id="ARBA00022676"/>
    </source>
</evidence>
<proteinExistence type="inferred from homology"/>
<dbReference type="Proteomes" id="UP000001429">
    <property type="component" value="Chromosome 6"/>
</dbReference>
<dbReference type="EC" id="2.4.1.258" evidence="3 14"/>